<dbReference type="UniPathway" id="UPA00554">
    <property type="reaction ID" value="UER00611"/>
</dbReference>
<dbReference type="PROSITE" id="PS00064">
    <property type="entry name" value="L_LDH"/>
    <property type="match status" value="1"/>
</dbReference>
<dbReference type="PIRSF" id="PIRSF000102">
    <property type="entry name" value="Lac_mal_DH"/>
    <property type="match status" value="1"/>
</dbReference>
<evidence type="ECO:0000256" key="5">
    <source>
        <dbReference type="ARBA" id="ARBA00023027"/>
    </source>
</evidence>
<dbReference type="Pfam" id="PF02866">
    <property type="entry name" value="Ldh_1_C"/>
    <property type="match status" value="1"/>
</dbReference>
<dbReference type="InterPro" id="IPR018177">
    <property type="entry name" value="L-lactate_DH_AS"/>
</dbReference>
<dbReference type="GO" id="GO:0004459">
    <property type="term" value="F:L-lactate dehydrogenase (NAD+) activity"/>
    <property type="evidence" value="ECO:0007669"/>
    <property type="project" value="UniProtKB-EC"/>
</dbReference>
<keyword evidence="5 8" id="KW-0520">NAD</keyword>
<reference evidence="12" key="1">
    <citation type="submission" date="2020-04" db="EMBL/GenBank/DDBJ databases">
        <authorList>
            <person name="Neveu A P."/>
        </authorList>
    </citation>
    <scope>NUCLEOTIDE SEQUENCE</scope>
    <source>
        <tissue evidence="12">Whole embryo</tissue>
    </source>
</reference>
<dbReference type="Pfam" id="PF00056">
    <property type="entry name" value="Ldh_1_N"/>
    <property type="match status" value="1"/>
</dbReference>
<evidence type="ECO:0000256" key="2">
    <source>
        <dbReference type="ARBA" id="ARBA00006054"/>
    </source>
</evidence>
<dbReference type="GO" id="GO:0006089">
    <property type="term" value="P:lactate metabolic process"/>
    <property type="evidence" value="ECO:0007669"/>
    <property type="project" value="TreeGrafter"/>
</dbReference>
<keyword evidence="4 9" id="KW-0560">Oxidoreductase</keyword>
<comment type="pathway">
    <text evidence="1 9">Fermentation; pyruvate fermentation to lactate; (S)-lactate from pyruvate: step 1/1.</text>
</comment>
<dbReference type="InterPro" id="IPR011304">
    <property type="entry name" value="L-lactate_DH"/>
</dbReference>
<organism evidence="12">
    <name type="scientific">Phallusia mammillata</name>
    <dbReference type="NCBI Taxonomy" id="59560"/>
    <lineage>
        <taxon>Eukaryota</taxon>
        <taxon>Metazoa</taxon>
        <taxon>Chordata</taxon>
        <taxon>Tunicata</taxon>
        <taxon>Ascidiacea</taxon>
        <taxon>Phlebobranchia</taxon>
        <taxon>Ascidiidae</taxon>
        <taxon>Phallusia</taxon>
    </lineage>
</organism>
<name>A0A6F9DJT9_9ASCI</name>
<sequence length="366" mass="39667">MATFVHSLVSLYLQYKQGTSDGFINSIMAEDSEFDDTIRQRLFTQISGDHSRPPCKITVVGVGMVGMACSMSILLKNLATDLTLIDVIEDKLSGEILDLNHGNLFLQNVRINGGKDYALSAGSKIVVVTAGARQQVGESRLNLVQRNVNIFKAIIPQIVKHSPEAIIVVISNPVDLMTFVAWKLSGLPRHRVVGSGTNLDSARFRHIISQRLKASPCSIHGWIIGEHGDSSVPLWSGVNVAGTTLTSIEPKIGQKDGPKGWDKIHKEVVDGAYDVIKLKGYTNWAIGLSCADIVDAIIGNKQRVMPVSCFVQGQVGVKHDVCLSLPCVLDASGVCSIVHVNLSPEEKALLSKSAELIDQVQKGLKW</sequence>
<proteinExistence type="evidence at transcript level"/>
<dbReference type="Gene3D" id="3.90.110.10">
    <property type="entry name" value="Lactate dehydrogenase/glycoside hydrolase, family 4, C-terminal"/>
    <property type="match status" value="1"/>
</dbReference>
<feature type="domain" description="Lactate/malate dehydrogenase N-terminal" evidence="10">
    <location>
        <begin position="55"/>
        <end position="194"/>
    </location>
</feature>
<feature type="binding site" evidence="8">
    <location>
        <begin position="61"/>
        <end position="66"/>
    </location>
    <ligand>
        <name>NAD(+)</name>
        <dbReference type="ChEBI" id="CHEBI:57540"/>
    </ligand>
</feature>
<feature type="binding site" evidence="8">
    <location>
        <position position="147"/>
    </location>
    <ligand>
        <name>NAD(+)</name>
        <dbReference type="ChEBI" id="CHEBI:57540"/>
    </ligand>
</feature>
<accession>A0A6F9DJT9</accession>
<dbReference type="InterPro" id="IPR001557">
    <property type="entry name" value="L-lactate/malate_DH"/>
</dbReference>
<dbReference type="PANTHER" id="PTHR43128:SF16">
    <property type="entry name" value="L-LACTATE DEHYDROGENASE"/>
    <property type="match status" value="1"/>
</dbReference>
<evidence type="ECO:0000256" key="9">
    <source>
        <dbReference type="RuleBase" id="RU000496"/>
    </source>
</evidence>
<dbReference type="FunFam" id="3.40.50.720:FF:000018">
    <property type="entry name" value="Malate dehydrogenase"/>
    <property type="match status" value="1"/>
</dbReference>
<evidence type="ECO:0000256" key="8">
    <source>
        <dbReference type="PIRSR" id="PIRSR000102-3"/>
    </source>
</evidence>
<dbReference type="PRINTS" id="PR00086">
    <property type="entry name" value="LLDHDRGNASE"/>
</dbReference>
<evidence type="ECO:0000256" key="7">
    <source>
        <dbReference type="PIRSR" id="PIRSR000102-1"/>
    </source>
</evidence>
<feature type="binding site" evidence="8">
    <location>
        <begin position="170"/>
        <end position="172"/>
    </location>
    <ligand>
        <name>NAD(+)</name>
        <dbReference type="ChEBI" id="CHEBI:57540"/>
    </ligand>
</feature>
<dbReference type="EMBL" id="LR787547">
    <property type="protein sequence ID" value="CAB3263409.1"/>
    <property type="molecule type" value="mRNA"/>
</dbReference>
<evidence type="ECO:0000259" key="10">
    <source>
        <dbReference type="Pfam" id="PF00056"/>
    </source>
</evidence>
<evidence type="ECO:0000313" key="12">
    <source>
        <dbReference type="EMBL" id="CAB3263409.1"/>
    </source>
</evidence>
<comment type="catalytic activity">
    <reaction evidence="6 9">
        <text>(S)-lactate + NAD(+) = pyruvate + NADH + H(+)</text>
        <dbReference type="Rhea" id="RHEA:23444"/>
        <dbReference type="ChEBI" id="CHEBI:15361"/>
        <dbReference type="ChEBI" id="CHEBI:15378"/>
        <dbReference type="ChEBI" id="CHEBI:16651"/>
        <dbReference type="ChEBI" id="CHEBI:57540"/>
        <dbReference type="ChEBI" id="CHEBI:57945"/>
        <dbReference type="EC" id="1.1.1.27"/>
    </reaction>
</comment>
<dbReference type="InterPro" id="IPR022383">
    <property type="entry name" value="Lactate/malate_DH_C"/>
</dbReference>
<dbReference type="HAMAP" id="MF_00488">
    <property type="entry name" value="Lactate_dehydrog"/>
    <property type="match status" value="1"/>
</dbReference>
<feature type="domain" description="Lactate/malate dehydrogenase C-terminal" evidence="11">
    <location>
        <begin position="197"/>
        <end position="363"/>
    </location>
</feature>
<evidence type="ECO:0000259" key="11">
    <source>
        <dbReference type="Pfam" id="PF02866"/>
    </source>
</evidence>
<evidence type="ECO:0000256" key="6">
    <source>
        <dbReference type="ARBA" id="ARBA00049258"/>
    </source>
</evidence>
<feature type="active site" description="Proton acceptor" evidence="7">
    <location>
        <position position="227"/>
    </location>
</feature>
<dbReference type="SUPFAM" id="SSF56327">
    <property type="entry name" value="LDH C-terminal domain-like"/>
    <property type="match status" value="1"/>
</dbReference>
<dbReference type="AlphaFoldDB" id="A0A6F9DJT9"/>
<comment type="similarity">
    <text evidence="2">Belongs to the LDH/MDH superfamily. LDH family.</text>
</comment>
<dbReference type="Gene3D" id="3.40.50.720">
    <property type="entry name" value="NAD(P)-binding Rossmann-like Domain"/>
    <property type="match status" value="1"/>
</dbReference>
<evidence type="ECO:0000256" key="4">
    <source>
        <dbReference type="ARBA" id="ARBA00023002"/>
    </source>
</evidence>
<dbReference type="InterPro" id="IPR015955">
    <property type="entry name" value="Lactate_DH/Glyco_Ohase_4_C"/>
</dbReference>
<dbReference type="InterPro" id="IPR001236">
    <property type="entry name" value="Lactate/malate_DH_N"/>
</dbReference>
<protein>
    <recommendedName>
        <fullName evidence="3 9">L-lactate dehydrogenase</fullName>
        <ecNumber evidence="3 9">1.1.1.27</ecNumber>
    </recommendedName>
</protein>
<dbReference type="GO" id="GO:0005737">
    <property type="term" value="C:cytoplasm"/>
    <property type="evidence" value="ECO:0007669"/>
    <property type="project" value="InterPro"/>
</dbReference>
<dbReference type="SUPFAM" id="SSF51735">
    <property type="entry name" value="NAD(P)-binding Rossmann-fold domains"/>
    <property type="match status" value="1"/>
</dbReference>
<gene>
    <name evidence="12" type="primary">Ldhb</name>
</gene>
<feature type="binding site" evidence="8">
    <location>
        <position position="86"/>
    </location>
    <ligand>
        <name>NAD(+)</name>
        <dbReference type="ChEBI" id="CHEBI:57540"/>
    </ligand>
</feature>
<dbReference type="PANTHER" id="PTHR43128">
    <property type="entry name" value="L-2-HYDROXYCARBOXYLATE DEHYDROGENASE (NAD(P)(+))"/>
    <property type="match status" value="1"/>
</dbReference>
<dbReference type="CDD" id="cd05293">
    <property type="entry name" value="LDH_1"/>
    <property type="match status" value="1"/>
</dbReference>
<evidence type="ECO:0000256" key="3">
    <source>
        <dbReference type="ARBA" id="ARBA00012967"/>
    </source>
</evidence>
<evidence type="ECO:0000256" key="1">
    <source>
        <dbReference type="ARBA" id="ARBA00004843"/>
    </source>
</evidence>
<dbReference type="NCBIfam" id="TIGR01771">
    <property type="entry name" value="L-LDH-NAD"/>
    <property type="match status" value="1"/>
</dbReference>
<dbReference type="EC" id="1.1.1.27" evidence="3 9"/>
<dbReference type="InterPro" id="IPR036291">
    <property type="entry name" value="NAD(P)-bd_dom_sf"/>
</dbReference>